<feature type="coiled-coil region" evidence="2">
    <location>
        <begin position="697"/>
        <end position="731"/>
    </location>
</feature>
<dbReference type="GO" id="GO:0061630">
    <property type="term" value="F:ubiquitin protein ligase activity"/>
    <property type="evidence" value="ECO:0007669"/>
    <property type="project" value="TreeGrafter"/>
</dbReference>
<dbReference type="SUPFAM" id="SSF101898">
    <property type="entry name" value="NHL repeat"/>
    <property type="match status" value="2"/>
</dbReference>
<feature type="compositionally biased region" description="Polar residues" evidence="3">
    <location>
        <begin position="9"/>
        <end position="23"/>
    </location>
</feature>
<keyword evidence="2" id="KW-0175">Coiled coil</keyword>
<gene>
    <name evidence="4" type="ORF">METZ01_LOCUS65042</name>
</gene>
<evidence type="ECO:0000313" key="4">
    <source>
        <dbReference type="EMBL" id="SVA12188.1"/>
    </source>
</evidence>
<dbReference type="InterPro" id="IPR050952">
    <property type="entry name" value="TRIM-NHL_E3_ligases"/>
</dbReference>
<dbReference type="AlphaFoldDB" id="A0A381T9C3"/>
<name>A0A381T9C3_9ZZZZ</name>
<feature type="region of interest" description="Disordered" evidence="3">
    <location>
        <begin position="1"/>
        <end position="23"/>
    </location>
</feature>
<protein>
    <recommendedName>
        <fullName evidence="5">SMP-30/Gluconolactonase/LRE-like region domain-containing protein</fullName>
    </recommendedName>
</protein>
<evidence type="ECO:0000256" key="3">
    <source>
        <dbReference type="SAM" id="MobiDB-lite"/>
    </source>
</evidence>
<evidence type="ECO:0000256" key="2">
    <source>
        <dbReference type="SAM" id="Coils"/>
    </source>
</evidence>
<reference evidence="4" key="1">
    <citation type="submission" date="2018-05" db="EMBL/GenBank/DDBJ databases">
        <authorList>
            <person name="Lanie J.A."/>
            <person name="Ng W.-L."/>
            <person name="Kazmierczak K.M."/>
            <person name="Andrzejewski T.M."/>
            <person name="Davidsen T.M."/>
            <person name="Wayne K.J."/>
            <person name="Tettelin H."/>
            <person name="Glass J.I."/>
            <person name="Rusch D."/>
            <person name="Podicherti R."/>
            <person name="Tsui H.-C.T."/>
            <person name="Winkler M.E."/>
        </authorList>
    </citation>
    <scope>NUCLEOTIDE SEQUENCE</scope>
</reference>
<dbReference type="PANTHER" id="PTHR24104">
    <property type="entry name" value="E3 UBIQUITIN-PROTEIN LIGASE NHLRC1-RELATED"/>
    <property type="match status" value="1"/>
</dbReference>
<feature type="coiled-coil region" evidence="2">
    <location>
        <begin position="838"/>
        <end position="871"/>
    </location>
</feature>
<dbReference type="InterPro" id="IPR011042">
    <property type="entry name" value="6-blade_b-propeller_TolB-like"/>
</dbReference>
<dbReference type="Pfam" id="PF01436">
    <property type="entry name" value="NHL"/>
    <property type="match status" value="3"/>
</dbReference>
<dbReference type="InterPro" id="IPR001258">
    <property type="entry name" value="NHL_repeat"/>
</dbReference>
<dbReference type="PANTHER" id="PTHR24104:SF25">
    <property type="entry name" value="PROTEIN LIN-41"/>
    <property type="match status" value="1"/>
</dbReference>
<evidence type="ECO:0000256" key="1">
    <source>
        <dbReference type="ARBA" id="ARBA00022737"/>
    </source>
</evidence>
<proteinExistence type="predicted"/>
<dbReference type="EMBL" id="UINC01004151">
    <property type="protein sequence ID" value="SVA12188.1"/>
    <property type="molecule type" value="Genomic_DNA"/>
</dbReference>
<evidence type="ECO:0008006" key="5">
    <source>
        <dbReference type="Google" id="ProtNLM"/>
    </source>
</evidence>
<dbReference type="CDD" id="cd05819">
    <property type="entry name" value="NHL"/>
    <property type="match status" value="2"/>
</dbReference>
<dbReference type="PROSITE" id="PS51125">
    <property type="entry name" value="NHL"/>
    <property type="match status" value="6"/>
</dbReference>
<accession>A0A381T9C3</accession>
<dbReference type="Gene3D" id="2.120.10.30">
    <property type="entry name" value="TolB, C-terminal domain"/>
    <property type="match status" value="4"/>
</dbReference>
<keyword evidence="1" id="KW-0677">Repeat</keyword>
<organism evidence="4">
    <name type="scientific">marine metagenome</name>
    <dbReference type="NCBI Taxonomy" id="408172"/>
    <lineage>
        <taxon>unclassified sequences</taxon>
        <taxon>metagenomes</taxon>
        <taxon>ecological metagenomes</taxon>
    </lineage>
</organism>
<dbReference type="GO" id="GO:0000209">
    <property type="term" value="P:protein polyubiquitination"/>
    <property type="evidence" value="ECO:0007669"/>
    <property type="project" value="TreeGrafter"/>
</dbReference>
<dbReference type="GO" id="GO:0008270">
    <property type="term" value="F:zinc ion binding"/>
    <property type="evidence" value="ECO:0007669"/>
    <property type="project" value="UniProtKB-KW"/>
</dbReference>
<sequence length="1183" mass="134870">MSPICFDNSFRSGHGSSEQLSPPSGFAFTSQGHLVLSDDFNHRIQIYDNDQLLVSFGEKGKKNSQFNYPKGIALDKHGNIYVADSWNHRIQKFDSRGNHLQTFGSYGEGKGELNEPYDIMVEDSGNILVVERYNHRLQWFSPEGKSLGWIGQRGTVLEEHLAYFYETPANLFSSPAFEFPTSVGTDSLGNYFITDSGNHRIVKFNKNWQRILTFGERGEETGQFQYPLCVSIGENDLLYVSDLNNNRVQIFSPFGQFLDSLEQTDDSTPLKSPCLTAIDSHGKLYVGLTFNPRVFRFSTPSHSLESLAGDRVQSDSRNPEWATLQGQLAEQSAESLRATESYAKAIQLMRSEKNRDLSIKVFNPDLLLNLSRIVLKEHSPKKNETALLGGLEIFIRQLKYSREKVQKIYEAWEEVAREFSDKEFKKQLEILENREDPRIFNQELFNAEKQERILFRKIRAASHEHCRLSEQMTEYISNIVASQCSAVLIRAGCDNLVERLNELGEMFSANLATKEINELAMIKAFSELQADQSKWNIFRTNFLANNRIVLLFTPLLFELRTLLITFKCSAQVSTENQKIGAVLTEVIEQSPTNQIIPKILLGIQETRLAHTIIDTLWRDLIDTWIALRGENKKPSAKKLEPDYFSPIPFDIEDLNIEEIINSYNTENTALKTKAKQLIIGNSAYCTDSLPDTFAQRISQILESQTNYEAKNNELQDQLKDLYKQCRDLNQQLKRVNPQDKRTPISINNNISAVNFQISLLKRMILTLEVNEDHNINRLITGSALLATNKEVAQEPSVRSFYENLAIYHSQEETHVDCIAKKIKSFSFRFSDLKNQLLNLNLEQNIENVDRSIQLENEREEIKNDLEDLKLNLFRRSRICNRLDHLLDFLGQTNAYDKGRSIFELVPAICHSLTPMSPAIGTLAQPMGLAFDSSGNIFYVDQENHHVSRISQSGISLARFGGWGNGPGRFQYPVSLQLDRQDNVYVVDMNNQRIQKFLPDGEFLLAFGDCEEEGQRLGMVFSSSIDNEDNLWVADTPHHRIQVYDPNGKLINSIAPKDLKHPVGICCLENAEYLVADQSDDLIKRYDAGGNLLASLKRKETGFGDLYITTFSHTYGIFASDHWSSRILHLDSSLNIQGIYGNSGKRTGQFNRVGWMDTRDDLLAVADMCNNRIQFFDIKKTLSS</sequence>
<dbReference type="GO" id="GO:0043161">
    <property type="term" value="P:proteasome-mediated ubiquitin-dependent protein catabolic process"/>
    <property type="evidence" value="ECO:0007669"/>
    <property type="project" value="TreeGrafter"/>
</dbReference>